<evidence type="ECO:0000313" key="4">
    <source>
        <dbReference type="Proteomes" id="UP001219568"/>
    </source>
</evidence>
<feature type="transmembrane region" description="Helical" evidence="1">
    <location>
        <begin position="309"/>
        <end position="329"/>
    </location>
</feature>
<feature type="transmembrane region" description="Helical" evidence="1">
    <location>
        <begin position="280"/>
        <end position="297"/>
    </location>
</feature>
<evidence type="ECO:0000259" key="2">
    <source>
        <dbReference type="Pfam" id="PF12051"/>
    </source>
</evidence>
<dbReference type="InterPro" id="IPR022703">
    <property type="entry name" value="DUF3533"/>
</dbReference>
<keyword evidence="1" id="KW-1133">Transmembrane helix</keyword>
<keyword evidence="1" id="KW-0472">Membrane</keyword>
<dbReference type="AlphaFoldDB" id="A0AAD6I5M6"/>
<dbReference type="Pfam" id="PF12051">
    <property type="entry name" value="DUF3533"/>
    <property type="match status" value="1"/>
</dbReference>
<proteinExistence type="predicted"/>
<reference evidence="3" key="1">
    <citation type="journal article" date="2023" name="IMA Fungus">
        <title>Comparative genomic study of the Penicillium genus elucidates a diverse pangenome and 15 lateral gene transfer events.</title>
        <authorList>
            <person name="Petersen C."/>
            <person name="Sorensen T."/>
            <person name="Nielsen M.R."/>
            <person name="Sondergaard T.E."/>
            <person name="Sorensen J.L."/>
            <person name="Fitzpatrick D.A."/>
            <person name="Frisvad J.C."/>
            <person name="Nielsen K.L."/>
        </authorList>
    </citation>
    <scope>NUCLEOTIDE SEQUENCE</scope>
    <source>
        <strain evidence="3">IBT 15450</strain>
    </source>
</reference>
<dbReference type="PANTHER" id="PTHR34814:SF2">
    <property type="entry name" value="DUF3533 DOMAIN-CONTAINING PROTEIN"/>
    <property type="match status" value="1"/>
</dbReference>
<dbReference type="PANTHER" id="PTHR34814">
    <property type="entry name" value="NITROSOGUANIDINE RESISTANCE PROTEIN SNG1"/>
    <property type="match status" value="1"/>
</dbReference>
<organism evidence="3 4">
    <name type="scientific">Penicillium canescens</name>
    <dbReference type="NCBI Taxonomy" id="5083"/>
    <lineage>
        <taxon>Eukaryota</taxon>
        <taxon>Fungi</taxon>
        <taxon>Dikarya</taxon>
        <taxon>Ascomycota</taxon>
        <taxon>Pezizomycotina</taxon>
        <taxon>Eurotiomycetes</taxon>
        <taxon>Eurotiomycetidae</taxon>
        <taxon>Eurotiales</taxon>
        <taxon>Aspergillaceae</taxon>
        <taxon>Penicillium</taxon>
    </lineage>
</organism>
<dbReference type="Proteomes" id="UP001219568">
    <property type="component" value="Unassembled WGS sequence"/>
</dbReference>
<name>A0AAD6I5M6_PENCN</name>
<keyword evidence="4" id="KW-1185">Reference proteome</keyword>
<gene>
    <name evidence="3" type="ORF">N7460_010715</name>
</gene>
<dbReference type="EMBL" id="JAQJZL010000014">
    <property type="protein sequence ID" value="KAJ6030449.1"/>
    <property type="molecule type" value="Genomic_DNA"/>
</dbReference>
<feature type="transmembrane region" description="Helical" evidence="1">
    <location>
        <begin position="246"/>
        <end position="268"/>
    </location>
</feature>
<feature type="transmembrane region" description="Helical" evidence="1">
    <location>
        <begin position="363"/>
        <end position="384"/>
    </location>
</feature>
<comment type="caution">
    <text evidence="3">The sequence shown here is derived from an EMBL/GenBank/DDBJ whole genome shotgun (WGS) entry which is preliminary data.</text>
</comment>
<feature type="transmembrane region" description="Helical" evidence="1">
    <location>
        <begin position="7"/>
        <end position="30"/>
    </location>
</feature>
<sequence>MQIQKPFLGAVGGSFVLIQLLFLVNMSYLYGTAFNDTHRMKALKILLVDYDDGVVGRSVKAAYSQLASPSFPTIIEHSSTDYPTANNIREAVCKGHYWGAIYANPNASSRLSAALASPEAAQTYQNFGALTYISNGGRYPAYGQVISSSFQILVQGTRGAYNAMMGIEAMSTANTTNANIAQVLFDPIAASSIDISPTNQGVRFYYNTVTLVMVILPQFFFVMALNGISAETNIFGSLSLKKNIAVRLGVSICFTFIASLCMTGYIWAFREDWGVTSAQFSLTWMALWLAMHLNYFIIDSVTAVIPMKFMAFFILTWVIMNVSSTLSPFELSPGWYRIGYALPAYELYQVLLDIWTHGCNPTLYRSLPVLFSWWLVAFVTFVAAMRRRVLSASPTLQSRVLSTLRRPNPNLGGIRFRKNILHDARKSSN</sequence>
<keyword evidence="1" id="KW-0812">Transmembrane</keyword>
<protein>
    <recommendedName>
        <fullName evidence="2">DUF3533 domain-containing protein</fullName>
    </recommendedName>
</protein>
<feature type="domain" description="DUF3533" evidence="2">
    <location>
        <begin position="15"/>
        <end position="378"/>
    </location>
</feature>
<evidence type="ECO:0000313" key="3">
    <source>
        <dbReference type="EMBL" id="KAJ6030449.1"/>
    </source>
</evidence>
<dbReference type="InterPro" id="IPR053001">
    <property type="entry name" value="MNNG_permease-like"/>
</dbReference>
<feature type="transmembrane region" description="Helical" evidence="1">
    <location>
        <begin position="204"/>
        <end position="225"/>
    </location>
</feature>
<accession>A0AAD6I5M6</accession>
<evidence type="ECO:0000256" key="1">
    <source>
        <dbReference type="SAM" id="Phobius"/>
    </source>
</evidence>
<reference evidence="3" key="2">
    <citation type="submission" date="2023-01" db="EMBL/GenBank/DDBJ databases">
        <authorList>
            <person name="Petersen C."/>
        </authorList>
    </citation>
    <scope>NUCLEOTIDE SEQUENCE</scope>
    <source>
        <strain evidence="3">IBT 15450</strain>
    </source>
</reference>
<dbReference type="GO" id="GO:0016020">
    <property type="term" value="C:membrane"/>
    <property type="evidence" value="ECO:0007669"/>
    <property type="project" value="TreeGrafter"/>
</dbReference>